<dbReference type="EMBL" id="KL198081">
    <property type="protein sequence ID" value="KDQ09203.1"/>
    <property type="molecule type" value="Genomic_DNA"/>
</dbReference>
<feature type="compositionally biased region" description="Polar residues" evidence="1">
    <location>
        <begin position="93"/>
        <end position="121"/>
    </location>
</feature>
<feature type="transmembrane region" description="Helical" evidence="2">
    <location>
        <begin position="15"/>
        <end position="34"/>
    </location>
</feature>
<dbReference type="GO" id="GO:0030674">
    <property type="term" value="F:protein-macromolecule adaptor activity"/>
    <property type="evidence" value="ECO:0007669"/>
    <property type="project" value="TreeGrafter"/>
</dbReference>
<evidence type="ECO:0000313" key="4">
    <source>
        <dbReference type="Proteomes" id="UP000027195"/>
    </source>
</evidence>
<dbReference type="InParanoid" id="A0A067M0D7"/>
<accession>A0A067M0D7</accession>
<organism evidence="3 4">
    <name type="scientific">Botryobasidium botryosum (strain FD-172 SS1)</name>
    <dbReference type="NCBI Taxonomy" id="930990"/>
    <lineage>
        <taxon>Eukaryota</taxon>
        <taxon>Fungi</taxon>
        <taxon>Dikarya</taxon>
        <taxon>Basidiomycota</taxon>
        <taxon>Agaricomycotina</taxon>
        <taxon>Agaricomycetes</taxon>
        <taxon>Cantharellales</taxon>
        <taxon>Botryobasidiaceae</taxon>
        <taxon>Botryobasidium</taxon>
    </lineage>
</organism>
<gene>
    <name evidence="3" type="ORF">BOTBODRAFT_58844</name>
</gene>
<dbReference type="GO" id="GO:0045046">
    <property type="term" value="P:protein import into peroxisome membrane"/>
    <property type="evidence" value="ECO:0007669"/>
    <property type="project" value="TreeGrafter"/>
</dbReference>
<keyword evidence="2" id="KW-0472">Membrane</keyword>
<sequence>MFTTIRKYAYERRRGIATTVGFLGAAYLAGQYVVARLEEYREQVVQDRAARENLRRRFQQNQEDCSFHICALLPTLGRDILEELDVEGVTVQLQQSRATAPLTSGSLRASTELSDSSTSLRQQAPAPQPAQEQETPAAIVPEAPSNVEGQLEAETIVPHVPERAEESASTASEGGQDTEYASALGESSASWVEQFASQQSELSASATEVEGASEMSASILTESDAVVVNPTSSNEASPAAVESQESSPAPPAESPAESSVGSIPVIAPAPAPSKSKAELWKELKILAFTRNLTIIYTLTLLSLQTYTKLNIIGRYKYVKSVYALEREEKRRERHGFGRDMSLGSLFWRNEEAPELHEEAEEVDQDLSDEVERKYLTMSWILLHSGWRDVAGKVRHAVEDVFESVSLKAQVSIADLERLINEVRRRVEFDGSKQVNFIHSMIPLTEAEEQLVLEQGGLPTHQAFVDPALRELLDETKSLLNSPEFYHVLKLCLDKATNILIDGLHRDLFDGDTSRGMKMGESGVVEIVEEKIRLASLLPGVARWSHLALNAMPNELIDGLADVREVAGFSAIIYSSFDDRLR</sequence>
<feature type="region of interest" description="Disordered" evidence="1">
    <location>
        <begin position="230"/>
        <end position="263"/>
    </location>
</feature>
<dbReference type="PANTHER" id="PTHR28080">
    <property type="entry name" value="PEROXISOMAL BIOGENESIS FACTOR 3"/>
    <property type="match status" value="1"/>
</dbReference>
<dbReference type="HOGENOM" id="CLU_017002_2_0_1"/>
<name>A0A067M0D7_BOTB1</name>
<protein>
    <recommendedName>
        <fullName evidence="5">Peroxin-3</fullName>
    </recommendedName>
</protein>
<reference evidence="4" key="1">
    <citation type="journal article" date="2014" name="Proc. Natl. Acad. Sci. U.S.A.">
        <title>Extensive sampling of basidiomycete genomes demonstrates inadequacy of the white-rot/brown-rot paradigm for wood decay fungi.</title>
        <authorList>
            <person name="Riley R."/>
            <person name="Salamov A.A."/>
            <person name="Brown D.W."/>
            <person name="Nagy L.G."/>
            <person name="Floudas D."/>
            <person name="Held B.W."/>
            <person name="Levasseur A."/>
            <person name="Lombard V."/>
            <person name="Morin E."/>
            <person name="Otillar R."/>
            <person name="Lindquist E.A."/>
            <person name="Sun H."/>
            <person name="LaButti K.M."/>
            <person name="Schmutz J."/>
            <person name="Jabbour D."/>
            <person name="Luo H."/>
            <person name="Baker S.E."/>
            <person name="Pisabarro A.G."/>
            <person name="Walton J.D."/>
            <person name="Blanchette R.A."/>
            <person name="Henrissat B."/>
            <person name="Martin F."/>
            <person name="Cullen D."/>
            <person name="Hibbett D.S."/>
            <person name="Grigoriev I.V."/>
        </authorList>
    </citation>
    <scope>NUCLEOTIDE SEQUENCE [LARGE SCALE GENOMIC DNA]</scope>
    <source>
        <strain evidence="4">FD-172 SS1</strain>
    </source>
</reference>
<feature type="region of interest" description="Disordered" evidence="1">
    <location>
        <begin position="93"/>
        <end position="136"/>
    </location>
</feature>
<dbReference type="OrthoDB" id="45930at2759"/>
<feature type="region of interest" description="Disordered" evidence="1">
    <location>
        <begin position="160"/>
        <end position="185"/>
    </location>
</feature>
<keyword evidence="2" id="KW-0812">Transmembrane</keyword>
<keyword evidence="2" id="KW-1133">Transmembrane helix</keyword>
<evidence type="ECO:0000313" key="3">
    <source>
        <dbReference type="EMBL" id="KDQ09203.1"/>
    </source>
</evidence>
<evidence type="ECO:0008006" key="5">
    <source>
        <dbReference type="Google" id="ProtNLM"/>
    </source>
</evidence>
<dbReference type="STRING" id="930990.A0A067M0D7"/>
<dbReference type="InterPro" id="IPR006966">
    <property type="entry name" value="Peroxin-3"/>
</dbReference>
<dbReference type="GO" id="GO:0005778">
    <property type="term" value="C:peroxisomal membrane"/>
    <property type="evidence" value="ECO:0007669"/>
    <property type="project" value="InterPro"/>
</dbReference>
<feature type="compositionally biased region" description="Low complexity" evidence="1">
    <location>
        <begin position="122"/>
        <end position="136"/>
    </location>
</feature>
<evidence type="ECO:0000256" key="2">
    <source>
        <dbReference type="SAM" id="Phobius"/>
    </source>
</evidence>
<evidence type="ECO:0000256" key="1">
    <source>
        <dbReference type="SAM" id="MobiDB-lite"/>
    </source>
</evidence>
<dbReference type="PANTHER" id="PTHR28080:SF1">
    <property type="entry name" value="PEROXISOMAL BIOGENESIS FACTOR 3"/>
    <property type="match status" value="1"/>
</dbReference>
<dbReference type="AlphaFoldDB" id="A0A067M0D7"/>
<keyword evidence="4" id="KW-1185">Reference proteome</keyword>
<proteinExistence type="predicted"/>
<feature type="compositionally biased region" description="Low complexity" evidence="1">
    <location>
        <begin position="254"/>
        <end position="263"/>
    </location>
</feature>
<dbReference type="Pfam" id="PF04882">
    <property type="entry name" value="Peroxin-3"/>
    <property type="match status" value="1"/>
</dbReference>
<feature type="compositionally biased region" description="Low complexity" evidence="1">
    <location>
        <begin position="235"/>
        <end position="247"/>
    </location>
</feature>
<dbReference type="Proteomes" id="UP000027195">
    <property type="component" value="Unassembled WGS sequence"/>
</dbReference>